<comment type="caution">
    <text evidence="3">The sequence shown here is derived from an EMBL/GenBank/DDBJ whole genome shotgun (WGS) entry which is preliminary data.</text>
</comment>
<reference evidence="3 4" key="1">
    <citation type="journal article" date="2018" name="Genome Announc.">
        <title>Ignatzschineria cameli sp. nov., isolated from necrotic foot tissue of dromedaries (Camelus dromedarius) and associated maggots (Wohlfahrtia species) in Dubai.</title>
        <authorList>
            <person name="Tsang C.C."/>
            <person name="Tang J.Y."/>
            <person name="Fong J.Y."/>
            <person name="Kinne J."/>
            <person name="Lee H.H."/>
            <person name="Joseph M."/>
            <person name="Jose S."/>
            <person name="Schuster R.K."/>
            <person name="Tang Y."/>
            <person name="Sivakumar S."/>
            <person name="Chen J.H."/>
            <person name="Teng J.L."/>
            <person name="Lau S.K."/>
            <person name="Wernery U."/>
            <person name="Woo P.C."/>
        </authorList>
    </citation>
    <scope>NUCLEOTIDE SEQUENCE [LARGE SCALE GENOMIC DNA]</scope>
    <source>
        <strain evidence="3 4">KCTC 22643</strain>
    </source>
</reference>
<dbReference type="AlphaFoldDB" id="A0A2U2ANH8"/>
<dbReference type="RefSeq" id="WP_109235907.1">
    <property type="nucleotide sequence ID" value="NZ_BMXZ01000001.1"/>
</dbReference>
<gene>
    <name evidence="3" type="ORF">DC082_04370</name>
</gene>
<name>A0A2U2ANH8_9GAMM</name>
<evidence type="ECO:0000256" key="1">
    <source>
        <dbReference type="ARBA" id="ARBA00022801"/>
    </source>
</evidence>
<dbReference type="InterPro" id="IPR012338">
    <property type="entry name" value="Beta-lactam/transpept-like"/>
</dbReference>
<dbReference type="Pfam" id="PF00144">
    <property type="entry name" value="Beta-lactamase"/>
    <property type="match status" value="1"/>
</dbReference>
<protein>
    <recommendedName>
        <fullName evidence="2">Beta-lactamase-related domain-containing protein</fullName>
    </recommendedName>
</protein>
<dbReference type="GO" id="GO:0016787">
    <property type="term" value="F:hydrolase activity"/>
    <property type="evidence" value="ECO:0007669"/>
    <property type="project" value="UniProtKB-KW"/>
</dbReference>
<dbReference type="PANTHER" id="PTHR43283:SF11">
    <property type="entry name" value="BETA-LACTAMASE-RELATED DOMAIN-CONTAINING PROTEIN"/>
    <property type="match status" value="1"/>
</dbReference>
<keyword evidence="4" id="KW-1185">Reference proteome</keyword>
<sequence>MGSVTDLIEQSLERGFPGGQLLVEYQGEVIYDVAFGSTILHQVILDSGEMKVTRGEAVTKKTLFDIASLTKIFATTYLFQYYYQQMPDLLERRVADFFPYSQSAASEITYPALVGEIPLKALLSHHAGFEPNPLFYDPHYSESLYSQDRAQFVQKLLQAPLVNMPEQQGLYSDVDFMLLTFILEKIGGKSIDKQLETFFWNPLNLSYIGFNPRERGRSQAEIAATERYGNSRDHTIDFPNIRRYMLQGEVQDEKAFHCMAGVSGHAGLFSNSHDLYQLFRLMREDNEVFSAETQQYFLTPPYEDATFALGYRLNGEGMDYMFSDYAGKTSKPAFGHTGWTGALATYDPLHELMIIYLTNRKNTPVVDPLHNPHLFYGDRLPAGRYRDLIGAIYSDLGIRG</sequence>
<keyword evidence="1" id="KW-0378">Hydrolase</keyword>
<proteinExistence type="predicted"/>
<evidence type="ECO:0000313" key="4">
    <source>
        <dbReference type="Proteomes" id="UP000244948"/>
    </source>
</evidence>
<dbReference type="SUPFAM" id="SSF56601">
    <property type="entry name" value="beta-lactamase/transpeptidase-like"/>
    <property type="match status" value="1"/>
</dbReference>
<organism evidence="3 4">
    <name type="scientific">Ignatzschineria indica</name>
    <dbReference type="NCBI Taxonomy" id="472583"/>
    <lineage>
        <taxon>Bacteria</taxon>
        <taxon>Pseudomonadati</taxon>
        <taxon>Pseudomonadota</taxon>
        <taxon>Gammaproteobacteria</taxon>
        <taxon>Cardiobacteriales</taxon>
        <taxon>Ignatzschineriaceae</taxon>
        <taxon>Ignatzschineria</taxon>
    </lineage>
</organism>
<dbReference type="InterPro" id="IPR001466">
    <property type="entry name" value="Beta-lactam-related"/>
</dbReference>
<accession>A0A2U2ANH8</accession>
<feature type="domain" description="Beta-lactamase-related" evidence="2">
    <location>
        <begin position="5"/>
        <end position="372"/>
    </location>
</feature>
<dbReference type="EMBL" id="QEWR01000002">
    <property type="protein sequence ID" value="PWD84769.1"/>
    <property type="molecule type" value="Genomic_DNA"/>
</dbReference>
<dbReference type="InterPro" id="IPR050789">
    <property type="entry name" value="Diverse_Enzym_Activities"/>
</dbReference>
<evidence type="ECO:0000313" key="3">
    <source>
        <dbReference type="EMBL" id="PWD84769.1"/>
    </source>
</evidence>
<dbReference type="Gene3D" id="3.40.710.10">
    <property type="entry name" value="DD-peptidase/beta-lactamase superfamily"/>
    <property type="match status" value="1"/>
</dbReference>
<dbReference type="Proteomes" id="UP000244948">
    <property type="component" value="Unassembled WGS sequence"/>
</dbReference>
<evidence type="ECO:0000259" key="2">
    <source>
        <dbReference type="Pfam" id="PF00144"/>
    </source>
</evidence>
<dbReference type="PANTHER" id="PTHR43283">
    <property type="entry name" value="BETA-LACTAMASE-RELATED"/>
    <property type="match status" value="1"/>
</dbReference>